<dbReference type="RefSeq" id="WP_356959993.1">
    <property type="nucleotide sequence ID" value="NZ_JBEYBD010000041.1"/>
</dbReference>
<keyword evidence="1" id="KW-1133">Transmembrane helix</keyword>
<accession>A0ABV2WSM4</accession>
<keyword evidence="3" id="KW-1185">Reference proteome</keyword>
<keyword evidence="1" id="KW-0472">Membrane</keyword>
<evidence type="ECO:0000256" key="1">
    <source>
        <dbReference type="SAM" id="Phobius"/>
    </source>
</evidence>
<feature type="transmembrane region" description="Helical" evidence="1">
    <location>
        <begin position="67"/>
        <end position="86"/>
    </location>
</feature>
<gene>
    <name evidence="2" type="ORF">ABZ510_18755</name>
</gene>
<dbReference type="EMBL" id="JBEYBF010000012">
    <property type="protein sequence ID" value="MEU1953890.1"/>
    <property type="molecule type" value="Genomic_DNA"/>
</dbReference>
<dbReference type="Proteomes" id="UP001550628">
    <property type="component" value="Unassembled WGS sequence"/>
</dbReference>
<organism evidence="2 3">
    <name type="scientific">Nocardia rhamnosiphila</name>
    <dbReference type="NCBI Taxonomy" id="426716"/>
    <lineage>
        <taxon>Bacteria</taxon>
        <taxon>Bacillati</taxon>
        <taxon>Actinomycetota</taxon>
        <taxon>Actinomycetes</taxon>
        <taxon>Mycobacteriales</taxon>
        <taxon>Nocardiaceae</taxon>
        <taxon>Nocardia</taxon>
    </lineage>
</organism>
<keyword evidence="1" id="KW-0812">Transmembrane</keyword>
<proteinExistence type="predicted"/>
<reference evidence="2 3" key="1">
    <citation type="submission" date="2024-06" db="EMBL/GenBank/DDBJ databases">
        <title>The Natural Products Discovery Center: Release of the First 8490 Sequenced Strains for Exploring Actinobacteria Biosynthetic Diversity.</title>
        <authorList>
            <person name="Kalkreuter E."/>
            <person name="Kautsar S.A."/>
            <person name="Yang D."/>
            <person name="Bader C.D."/>
            <person name="Teijaro C.N."/>
            <person name="Fluegel L."/>
            <person name="Davis C.M."/>
            <person name="Simpson J.R."/>
            <person name="Lauterbach L."/>
            <person name="Steele A.D."/>
            <person name="Gui C."/>
            <person name="Meng S."/>
            <person name="Li G."/>
            <person name="Viehrig K."/>
            <person name="Ye F."/>
            <person name="Su P."/>
            <person name="Kiefer A.F."/>
            <person name="Nichols A."/>
            <person name="Cepeda A.J."/>
            <person name="Yan W."/>
            <person name="Fan B."/>
            <person name="Jiang Y."/>
            <person name="Adhikari A."/>
            <person name="Zheng C.-J."/>
            <person name="Schuster L."/>
            <person name="Cowan T.M."/>
            <person name="Smanski M.J."/>
            <person name="Chevrette M.G."/>
            <person name="De Carvalho L.P.S."/>
            <person name="Shen B."/>
        </authorList>
    </citation>
    <scope>NUCLEOTIDE SEQUENCE [LARGE SCALE GENOMIC DNA]</scope>
    <source>
        <strain evidence="2 3">NPDC019708</strain>
    </source>
</reference>
<evidence type="ECO:0000313" key="3">
    <source>
        <dbReference type="Proteomes" id="UP001550628"/>
    </source>
</evidence>
<comment type="caution">
    <text evidence="2">The sequence shown here is derived from an EMBL/GenBank/DDBJ whole genome shotgun (WGS) entry which is preliminary data.</text>
</comment>
<evidence type="ECO:0000313" key="2">
    <source>
        <dbReference type="EMBL" id="MEU1953890.1"/>
    </source>
</evidence>
<protein>
    <submittedName>
        <fullName evidence="2">Uncharacterized protein</fullName>
    </submittedName>
</protein>
<name>A0ABV2WSM4_9NOCA</name>
<sequence length="192" mass="20784">MSAIRYPDDESVAEITAHFLPTVPAGSLPVLFGFRFDGETIHAECAEVDPSRGVTDPNPIHVAAARVRAVLGPGMFGLGFVFLVFADQLNSRAGTRHIPAPVRIAAARLPAGSDILAAATIDATGRQWWAVRPHHCGADPILLRFPAVAPRDWRLPESIDASLWTAALALDDTNHPHLLRLRITNPRERTGL</sequence>